<feature type="transmembrane region" description="Helical" evidence="1">
    <location>
        <begin position="157"/>
        <end position="182"/>
    </location>
</feature>
<sequence length="805" mass="86859">MGNRCRLWTAICHASSKWCGYPGLRAHNPLTSPVTQRFRRTYNCGVKQPPHCMGIGHAPDKGWAWIVMLSSFGGHVIHGFFLFSLGIVHVALLERFQEEVGKTAWVSGIFLGLYSFCGFISAMIVNKWSCRVATMTGGVLMTAGFIITAFVDNLNYVFVSFGLLSGLGAGLSYSAGVVVVGYSFKRHMGVATGFAVSGIGVGMFALSPLVQLAKDTYGYSGLCLMCAALTFHLLVFGALFRPSSLETRSKKMNNNVPSEYEARNKNLITNCIQLTVVMRNIPFACLAVSMMFYCMGSFALFVHSPGLVIDHGNLEADAAFFLSISGICNAACRFLTGLAANTDNISELLLFAGTFSVLGIASVLCPFYTHFYSGQLVFAVIMGTYSGCCYSLLNSLSVEYIGVHDLANAFGILMIGAGSGSFLGPPFAGFISAMIVNKWSCRVATMTGGVLMTSGFVIAAFVDNLNYVFVSLGLFSGLGAGLSFSAGVVVVGYNFERYRGVTTGFAVSGIGVGMFALSPLVQLAKDTYGYSGLCLVCGAITFHLLVFGALFRTSNLEIRSKTINTNVTSKYDAKSKNFIANCIQMTVVMRNIPFACLSISLMFYCIGSFALFVHFPGLVIEHGNSEADAAFFLSISGICNAACRFLTGLAANSDNISELLIYAGSFSVLGIASVLCPFYTYFYSGQLVFAVIMGTYSGCCYSLLNSLSVEYIGVHHLANAYGILMIGAGSGSFLGPPFAGLYANINKVFNLCIIYYLPSKLCFHHALTSELYLFIFLVVGYLHHYFGFISCRRLLTSLFRVYFLS</sequence>
<comment type="caution">
    <text evidence="2">The sequence shown here is derived from an EMBL/GenBank/DDBJ whole genome shotgun (WGS) entry which is preliminary data.</text>
</comment>
<dbReference type="AlphaFoldDB" id="A0AA89C3T0"/>
<feature type="transmembrane region" description="Helical" evidence="1">
    <location>
        <begin position="716"/>
        <end position="735"/>
    </location>
</feature>
<feature type="transmembrane region" description="Helical" evidence="1">
    <location>
        <begin position="413"/>
        <end position="436"/>
    </location>
</feature>
<feature type="transmembrane region" description="Helical" evidence="1">
    <location>
        <begin position="530"/>
        <end position="551"/>
    </location>
</feature>
<dbReference type="InterPro" id="IPR011701">
    <property type="entry name" value="MFS"/>
</dbReference>
<dbReference type="PANTHER" id="PTHR11360">
    <property type="entry name" value="MONOCARBOXYLATE TRANSPORTER"/>
    <property type="match status" value="1"/>
</dbReference>
<feature type="transmembrane region" description="Helical" evidence="1">
    <location>
        <begin position="443"/>
        <end position="462"/>
    </location>
</feature>
<dbReference type="PANTHER" id="PTHR11360:SF284">
    <property type="entry name" value="EG:103B4.3 PROTEIN-RELATED"/>
    <property type="match status" value="1"/>
</dbReference>
<feature type="transmembrane region" description="Helical" evidence="1">
    <location>
        <begin position="216"/>
        <end position="240"/>
    </location>
</feature>
<feature type="transmembrane region" description="Helical" evidence="1">
    <location>
        <begin position="505"/>
        <end position="524"/>
    </location>
</feature>
<reference evidence="2" key="1">
    <citation type="submission" date="2019-08" db="EMBL/GenBank/DDBJ databases">
        <title>The improved chromosome-level genome for the pearl oyster Pinctada fucata martensii using PacBio sequencing and Hi-C.</title>
        <authorList>
            <person name="Zheng Z."/>
        </authorList>
    </citation>
    <scope>NUCLEOTIDE SEQUENCE</scope>
    <source>
        <strain evidence="2">ZZ-2019</strain>
        <tissue evidence="2">Adductor muscle</tissue>
    </source>
</reference>
<feature type="transmembrane region" description="Helical" evidence="1">
    <location>
        <begin position="348"/>
        <end position="369"/>
    </location>
</feature>
<feature type="transmembrane region" description="Helical" evidence="1">
    <location>
        <begin position="687"/>
        <end position="704"/>
    </location>
</feature>
<feature type="transmembrane region" description="Helical" evidence="1">
    <location>
        <begin position="468"/>
        <end position="493"/>
    </location>
</feature>
<dbReference type="EMBL" id="VSWD01000004">
    <property type="protein sequence ID" value="KAK3104783.1"/>
    <property type="molecule type" value="Genomic_DNA"/>
</dbReference>
<dbReference type="Gene3D" id="1.20.1250.20">
    <property type="entry name" value="MFS general substrate transporter like domains"/>
    <property type="match status" value="2"/>
</dbReference>
<feature type="transmembrane region" description="Helical" evidence="1">
    <location>
        <begin position="629"/>
        <end position="647"/>
    </location>
</feature>
<feature type="transmembrane region" description="Helical" evidence="1">
    <location>
        <begin position="63"/>
        <end position="92"/>
    </location>
</feature>
<name>A0AA89C3T0_PINIB</name>
<evidence type="ECO:0000313" key="3">
    <source>
        <dbReference type="Proteomes" id="UP001186944"/>
    </source>
</evidence>
<keyword evidence="3" id="KW-1185">Reference proteome</keyword>
<evidence type="ECO:0000256" key="1">
    <source>
        <dbReference type="SAM" id="Phobius"/>
    </source>
</evidence>
<keyword evidence="1" id="KW-1133">Transmembrane helix</keyword>
<accession>A0AA89C3T0</accession>
<dbReference type="InterPro" id="IPR050327">
    <property type="entry name" value="Proton-linked_MCT"/>
</dbReference>
<feature type="transmembrane region" description="Helical" evidence="1">
    <location>
        <begin position="132"/>
        <end position="151"/>
    </location>
</feature>
<evidence type="ECO:0000313" key="2">
    <source>
        <dbReference type="EMBL" id="KAK3104783.1"/>
    </source>
</evidence>
<dbReference type="SUPFAM" id="SSF103473">
    <property type="entry name" value="MFS general substrate transporter"/>
    <property type="match status" value="2"/>
</dbReference>
<feature type="transmembrane region" description="Helical" evidence="1">
    <location>
        <begin position="771"/>
        <end position="795"/>
    </location>
</feature>
<gene>
    <name evidence="2" type="ORF">FSP39_009996</name>
</gene>
<feature type="transmembrane region" description="Helical" evidence="1">
    <location>
        <begin position="104"/>
        <end position="125"/>
    </location>
</feature>
<feature type="transmembrane region" description="Helical" evidence="1">
    <location>
        <begin position="594"/>
        <end position="617"/>
    </location>
</feature>
<feature type="transmembrane region" description="Helical" evidence="1">
    <location>
        <begin position="659"/>
        <end position="681"/>
    </location>
</feature>
<feature type="transmembrane region" description="Helical" evidence="1">
    <location>
        <begin position="189"/>
        <end position="210"/>
    </location>
</feature>
<keyword evidence="1" id="KW-0472">Membrane</keyword>
<proteinExistence type="predicted"/>
<dbReference type="Pfam" id="PF07690">
    <property type="entry name" value="MFS_1"/>
    <property type="match status" value="2"/>
</dbReference>
<organism evidence="2 3">
    <name type="scientific">Pinctada imbricata</name>
    <name type="common">Atlantic pearl-oyster</name>
    <name type="synonym">Pinctada martensii</name>
    <dbReference type="NCBI Taxonomy" id="66713"/>
    <lineage>
        <taxon>Eukaryota</taxon>
        <taxon>Metazoa</taxon>
        <taxon>Spiralia</taxon>
        <taxon>Lophotrochozoa</taxon>
        <taxon>Mollusca</taxon>
        <taxon>Bivalvia</taxon>
        <taxon>Autobranchia</taxon>
        <taxon>Pteriomorphia</taxon>
        <taxon>Pterioida</taxon>
        <taxon>Pterioidea</taxon>
        <taxon>Pteriidae</taxon>
        <taxon>Pinctada</taxon>
    </lineage>
</organism>
<dbReference type="GO" id="GO:0008028">
    <property type="term" value="F:monocarboxylic acid transmembrane transporter activity"/>
    <property type="evidence" value="ECO:0007669"/>
    <property type="project" value="TreeGrafter"/>
</dbReference>
<keyword evidence="1" id="KW-0812">Transmembrane</keyword>
<dbReference type="Proteomes" id="UP001186944">
    <property type="component" value="Unassembled WGS sequence"/>
</dbReference>
<dbReference type="InterPro" id="IPR036259">
    <property type="entry name" value="MFS_trans_sf"/>
</dbReference>
<protein>
    <submittedName>
        <fullName evidence="2">Uncharacterized protein</fullName>
    </submittedName>
</protein>
<feature type="transmembrane region" description="Helical" evidence="1">
    <location>
        <begin position="283"/>
        <end position="302"/>
    </location>
</feature>